<dbReference type="PRINTS" id="PR01955">
    <property type="entry name" value="LANCFRANKIA"/>
</dbReference>
<dbReference type="SUPFAM" id="SSF158745">
    <property type="entry name" value="LanC-like"/>
    <property type="match status" value="1"/>
</dbReference>
<feature type="binding site" evidence="1">
    <location>
        <position position="264"/>
    </location>
    <ligand>
        <name>Zn(2+)</name>
        <dbReference type="ChEBI" id="CHEBI:29105"/>
    </ligand>
</feature>
<dbReference type="AlphaFoldDB" id="A0A1H2GDF8"/>
<evidence type="ECO:0000313" key="2">
    <source>
        <dbReference type="EMBL" id="SDU17667.1"/>
    </source>
</evidence>
<dbReference type="Proteomes" id="UP000182977">
    <property type="component" value="Chromosome I"/>
</dbReference>
<dbReference type="Gene3D" id="1.50.10.20">
    <property type="match status" value="1"/>
</dbReference>
<protein>
    <submittedName>
        <fullName evidence="2">Lanthionine synthetase C-like protein</fullName>
    </submittedName>
</protein>
<dbReference type="EMBL" id="LT629791">
    <property type="protein sequence ID" value="SDU17667.1"/>
    <property type="molecule type" value="Genomic_DNA"/>
</dbReference>
<feature type="binding site" evidence="1">
    <location>
        <position position="263"/>
    </location>
    <ligand>
        <name>Zn(2+)</name>
        <dbReference type="ChEBI" id="CHEBI:29105"/>
    </ligand>
</feature>
<keyword evidence="1" id="KW-0862">Zinc</keyword>
<organism evidence="2 3">
    <name type="scientific">Jiangella alkaliphila</name>
    <dbReference type="NCBI Taxonomy" id="419479"/>
    <lineage>
        <taxon>Bacteria</taxon>
        <taxon>Bacillati</taxon>
        <taxon>Actinomycetota</taxon>
        <taxon>Actinomycetes</taxon>
        <taxon>Jiangellales</taxon>
        <taxon>Jiangellaceae</taxon>
        <taxon>Jiangella</taxon>
    </lineage>
</organism>
<reference evidence="3" key="1">
    <citation type="submission" date="2016-10" db="EMBL/GenBank/DDBJ databases">
        <authorList>
            <person name="Varghese N."/>
            <person name="Submissions S."/>
        </authorList>
    </citation>
    <scope>NUCLEOTIDE SEQUENCE [LARGE SCALE GENOMIC DNA]</scope>
    <source>
        <strain evidence="3">DSM 45079</strain>
    </source>
</reference>
<feature type="binding site" evidence="1">
    <location>
        <position position="214"/>
    </location>
    <ligand>
        <name>Zn(2+)</name>
        <dbReference type="ChEBI" id="CHEBI:29105"/>
    </ligand>
</feature>
<sequence length="356" mass="37485">MRTAIEQVGGRSTISVIAGFGSLAAAAVVASGCASSYAALATRGCDWLAVECDQVCSEQHARWRAGETWADERMWDAACGLGGAGRVLVAAHQQGVGDYATTLRSICSVLVRLTEPATGPDGVRVPGWWIRPGTQTRCINGGWNPGLAHGISGPLVTLAALWRAGITVPGHRDAISRIAAALTEARTDDYRWPHTVPLTSAHDSNSVHARSAWCYGAAGIARALYLAGASIGDHEIVDEGCTVFRAIAEQDVESWNLWGPTFCHGYAGMLQIVDRTAIETGDAVLADQAARLAAIIIASYRDGNEFGFAHVHDRSGPTIVAGDFPGVLTGAAGTALSLMSWARPETPAWDLPLLMT</sequence>
<evidence type="ECO:0000256" key="1">
    <source>
        <dbReference type="PIRSR" id="PIRSR607822-1"/>
    </source>
</evidence>
<keyword evidence="1" id="KW-0479">Metal-binding</keyword>
<dbReference type="Pfam" id="PF05147">
    <property type="entry name" value="LANC_like"/>
    <property type="match status" value="1"/>
</dbReference>
<proteinExistence type="predicted"/>
<dbReference type="InterPro" id="IPR033889">
    <property type="entry name" value="LanC"/>
</dbReference>
<dbReference type="STRING" id="419479.SAMN04488563_0438"/>
<dbReference type="InterPro" id="IPR007822">
    <property type="entry name" value="LANC-like"/>
</dbReference>
<accession>A0A1H2GDF8</accession>
<dbReference type="CDD" id="cd04793">
    <property type="entry name" value="LanC"/>
    <property type="match status" value="1"/>
</dbReference>
<dbReference type="PRINTS" id="PR01950">
    <property type="entry name" value="LANCSUPER"/>
</dbReference>
<dbReference type="GO" id="GO:0046872">
    <property type="term" value="F:metal ion binding"/>
    <property type="evidence" value="ECO:0007669"/>
    <property type="project" value="UniProtKB-KW"/>
</dbReference>
<evidence type="ECO:0000313" key="3">
    <source>
        <dbReference type="Proteomes" id="UP000182977"/>
    </source>
</evidence>
<dbReference type="SMART" id="SM01260">
    <property type="entry name" value="LANC_like"/>
    <property type="match status" value="1"/>
</dbReference>
<keyword evidence="3" id="KW-1185">Reference proteome</keyword>
<dbReference type="PROSITE" id="PS51257">
    <property type="entry name" value="PROKAR_LIPOPROTEIN"/>
    <property type="match status" value="1"/>
</dbReference>
<gene>
    <name evidence="2" type="ORF">SAMN04488563_0438</name>
</gene>
<dbReference type="GO" id="GO:0031179">
    <property type="term" value="P:peptide modification"/>
    <property type="evidence" value="ECO:0007669"/>
    <property type="project" value="InterPro"/>
</dbReference>
<name>A0A1H2GDF8_9ACTN</name>